<dbReference type="EMBL" id="JARQBZ010000008">
    <property type="protein sequence ID" value="MDT2833537.1"/>
    <property type="molecule type" value="Genomic_DNA"/>
</dbReference>
<dbReference type="PANTHER" id="PTHR10491:SF4">
    <property type="entry name" value="METHIONINE ADENOSYLTRANSFERASE 2 SUBUNIT BETA"/>
    <property type="match status" value="1"/>
</dbReference>
<keyword evidence="2 4" id="KW-0560">Oxidoreductase</keyword>
<evidence type="ECO:0000313" key="4">
    <source>
        <dbReference type="EMBL" id="MDT2833537.1"/>
    </source>
</evidence>
<dbReference type="Pfam" id="PF04321">
    <property type="entry name" value="RmlD_sub_bind"/>
    <property type="match status" value="1"/>
</dbReference>
<dbReference type="InterPro" id="IPR005913">
    <property type="entry name" value="dTDP_dehydrorham_reduct"/>
</dbReference>
<evidence type="ECO:0000259" key="3">
    <source>
        <dbReference type="Pfam" id="PF04321"/>
    </source>
</evidence>
<dbReference type="Gene3D" id="3.40.50.720">
    <property type="entry name" value="NAD(P)-binding Rossmann-like Domain"/>
    <property type="match status" value="1"/>
</dbReference>
<evidence type="ECO:0000313" key="5">
    <source>
        <dbReference type="Proteomes" id="UP001268577"/>
    </source>
</evidence>
<protein>
    <recommendedName>
        <fullName evidence="2">dTDP-4-dehydrorhamnose reductase</fullName>
        <ecNumber evidence="2">1.1.1.133</ecNumber>
    </recommendedName>
</protein>
<dbReference type="RefSeq" id="WP_311985100.1">
    <property type="nucleotide sequence ID" value="NZ_JARQBZ010000008.1"/>
</dbReference>
<gene>
    <name evidence="4" type="primary">rfbD</name>
    <name evidence="4" type="ORF">P7H70_05670</name>
</gene>
<accession>A0AAW8U8I8</accession>
<organism evidence="4 5">
    <name type="scientific">Vagococcus carniphilus</name>
    <dbReference type="NCBI Taxonomy" id="218144"/>
    <lineage>
        <taxon>Bacteria</taxon>
        <taxon>Bacillati</taxon>
        <taxon>Bacillota</taxon>
        <taxon>Bacilli</taxon>
        <taxon>Lactobacillales</taxon>
        <taxon>Enterococcaceae</taxon>
        <taxon>Vagococcus</taxon>
    </lineage>
</organism>
<comment type="caution">
    <text evidence="4">The sequence shown here is derived from an EMBL/GenBank/DDBJ whole genome shotgun (WGS) entry which is preliminary data.</text>
</comment>
<comment type="pathway">
    <text evidence="2">Carbohydrate biosynthesis; dTDP-L-rhamnose biosynthesis.</text>
</comment>
<dbReference type="InterPro" id="IPR036291">
    <property type="entry name" value="NAD(P)-bd_dom_sf"/>
</dbReference>
<evidence type="ECO:0000256" key="2">
    <source>
        <dbReference type="RuleBase" id="RU364082"/>
    </source>
</evidence>
<comment type="similarity">
    <text evidence="1 2">Belongs to the dTDP-4-dehydrorhamnose reductase family.</text>
</comment>
<dbReference type="Proteomes" id="UP001268577">
    <property type="component" value="Unassembled WGS sequence"/>
</dbReference>
<sequence length="280" mass="31849">MILVSGSNGQLGLELCRLLTEKHIDYIGKDKSELDITDKKKVNQTLLELKPTVIFHCAAYTAVDAAEDEGKEANYLINEVGSQNIAEAAKKINAKVVYISTDYVFDGSNVEGGYKETDLVDPINEYGKAKLLGEKAIQENLDDYYIIRTSWVFGQYGKNFVFTMLNLSETHEKLTVVNDQFGRPTWTRSLAEFMLYLVENNCDYGTYHFSNDETCTWYDFAQEILKDKKTNVEPVTSDKFPQKATRPEYSVMNLEKAKSTGFQIISWKQALAEMLSQEKL</sequence>
<dbReference type="SUPFAM" id="SSF51735">
    <property type="entry name" value="NAD(P)-binding Rossmann-fold domains"/>
    <property type="match status" value="1"/>
</dbReference>
<dbReference type="PANTHER" id="PTHR10491">
    <property type="entry name" value="DTDP-4-DEHYDRORHAMNOSE REDUCTASE"/>
    <property type="match status" value="1"/>
</dbReference>
<dbReference type="Gene3D" id="3.90.25.10">
    <property type="entry name" value="UDP-galactose 4-epimerase, domain 1"/>
    <property type="match status" value="1"/>
</dbReference>
<name>A0AAW8U8I8_9ENTE</name>
<feature type="domain" description="RmlD-like substrate binding" evidence="3">
    <location>
        <begin position="2"/>
        <end position="277"/>
    </location>
</feature>
<dbReference type="CDD" id="cd05254">
    <property type="entry name" value="dTDP_HR_like_SDR_e"/>
    <property type="match status" value="1"/>
</dbReference>
<evidence type="ECO:0000256" key="1">
    <source>
        <dbReference type="ARBA" id="ARBA00010944"/>
    </source>
</evidence>
<reference evidence="4" key="1">
    <citation type="submission" date="2023-03" db="EMBL/GenBank/DDBJ databases">
        <authorList>
            <person name="Shen W."/>
            <person name="Cai J."/>
        </authorList>
    </citation>
    <scope>NUCLEOTIDE SEQUENCE</scope>
    <source>
        <strain evidence="4">P96-3</strain>
    </source>
</reference>
<dbReference type="NCBIfam" id="TIGR01214">
    <property type="entry name" value="rmlD"/>
    <property type="match status" value="1"/>
</dbReference>
<dbReference type="InterPro" id="IPR029903">
    <property type="entry name" value="RmlD-like-bd"/>
</dbReference>
<dbReference type="EC" id="1.1.1.133" evidence="2"/>
<dbReference type="AlphaFoldDB" id="A0AAW8U8I8"/>
<dbReference type="GO" id="GO:0008831">
    <property type="term" value="F:dTDP-4-dehydrorhamnose reductase activity"/>
    <property type="evidence" value="ECO:0007669"/>
    <property type="project" value="UniProtKB-EC"/>
</dbReference>
<keyword evidence="2" id="KW-0521">NADP</keyword>
<dbReference type="GO" id="GO:0005829">
    <property type="term" value="C:cytosol"/>
    <property type="evidence" value="ECO:0007669"/>
    <property type="project" value="TreeGrafter"/>
</dbReference>
<proteinExistence type="inferred from homology"/>
<dbReference type="GO" id="GO:0019305">
    <property type="term" value="P:dTDP-rhamnose biosynthetic process"/>
    <property type="evidence" value="ECO:0007669"/>
    <property type="project" value="TreeGrafter"/>
</dbReference>
<comment type="function">
    <text evidence="2">Catalyzes the reduction of dTDP-6-deoxy-L-lyxo-4-hexulose to yield dTDP-L-rhamnose.</text>
</comment>